<dbReference type="PANTHER" id="PTHR30563:SF0">
    <property type="entry name" value="DNA RECOMBINATION PROTEIN RMUC"/>
    <property type="match status" value="1"/>
</dbReference>
<feature type="coiled-coil region" evidence="5">
    <location>
        <begin position="104"/>
        <end position="165"/>
    </location>
</feature>
<gene>
    <name evidence="6" type="primary">rmuC</name>
    <name evidence="6" type="ORF">MGALLINA_03760</name>
</gene>
<dbReference type="GO" id="GO:0006310">
    <property type="term" value="P:DNA recombination"/>
    <property type="evidence" value="ECO:0007669"/>
    <property type="project" value="UniProtKB-KW"/>
</dbReference>
<dbReference type="AlphaFoldDB" id="A0A168RE85"/>
<keyword evidence="3 5" id="KW-0175">Coiled coil</keyword>
<evidence type="ECO:0000256" key="4">
    <source>
        <dbReference type="ARBA" id="ARBA00023172"/>
    </source>
</evidence>
<evidence type="ECO:0000256" key="2">
    <source>
        <dbReference type="ARBA" id="ARBA00009840"/>
    </source>
</evidence>
<dbReference type="Proteomes" id="UP000076983">
    <property type="component" value="Unassembled WGS sequence"/>
</dbReference>
<dbReference type="PATRIC" id="fig|29557.3.peg.367"/>
<sequence>MKVELDNFVKNFKENFENEYKLIINKELTNLIEANNKKTNETKEQISIEYHKNFSDFNKSIEEIKTSLASDGENSLKSQLIQKINHIKTELSGDDSFSLKSNLINKIESLKTDTTNNLTKIENNLTGDTDNTLKSTLNKNLKNELEQFQKLINNQIELMKKTQETNLSEIRNDINEKLHSELVKKIEDEFKTTVETIDKINKSVGLLNNMQNNITRLTNIFENNKEYGNLGETLLETLVGNWYGYNDELYKTQYKIDKQGIVDLAFFIRDKENKEVILPIDSKFPVATYEEYLNAKSDIEKSEANKKLMDSFKERIKETAKYVMPNKTTEKAIMYIPSESMYYFFISNSDFRKIIENNAKKVIIAGPLSLINYIDASLQYLKNYSIIKNLDTIKEAFTAFVSSFKQVWFSLKISKDAQSKSLEEITNLNKHLSTSLIKVFEAAQKTDVLKLENEKWNDSIKRDFKEDLQNNFDSDVKSIDKKVINKMLKIN</sequence>
<name>A0A168RE85_9BACT</name>
<protein>
    <submittedName>
        <fullName evidence="6">DNA recombination protein RmuC</fullName>
    </submittedName>
</protein>
<evidence type="ECO:0000256" key="5">
    <source>
        <dbReference type="SAM" id="Coils"/>
    </source>
</evidence>
<evidence type="ECO:0000313" key="7">
    <source>
        <dbReference type="Proteomes" id="UP000076983"/>
    </source>
</evidence>
<dbReference type="InterPro" id="IPR003798">
    <property type="entry name" value="DNA_recombination_RmuC"/>
</dbReference>
<accession>A0A168RE85</accession>
<organism evidence="6 7">
    <name type="scientific">Mycoplasmopsis gallinarum</name>
    <dbReference type="NCBI Taxonomy" id="29557"/>
    <lineage>
        <taxon>Bacteria</taxon>
        <taxon>Bacillati</taxon>
        <taxon>Mycoplasmatota</taxon>
        <taxon>Mycoplasmoidales</taxon>
        <taxon>Metamycoplasmataceae</taxon>
        <taxon>Mycoplasmopsis</taxon>
    </lineage>
</organism>
<proteinExistence type="inferred from homology"/>
<evidence type="ECO:0000313" key="6">
    <source>
        <dbReference type="EMBL" id="OAB48894.1"/>
    </source>
</evidence>
<keyword evidence="7" id="KW-1185">Reference proteome</keyword>
<comment type="similarity">
    <text evidence="2">Belongs to the RmuC family.</text>
</comment>
<dbReference type="Pfam" id="PF02646">
    <property type="entry name" value="RmuC"/>
    <property type="match status" value="1"/>
</dbReference>
<comment type="function">
    <text evidence="1">Involved in DNA recombination.</text>
</comment>
<dbReference type="EMBL" id="LVLH01000033">
    <property type="protein sequence ID" value="OAB48894.1"/>
    <property type="molecule type" value="Genomic_DNA"/>
</dbReference>
<evidence type="ECO:0000256" key="1">
    <source>
        <dbReference type="ARBA" id="ARBA00003416"/>
    </source>
</evidence>
<keyword evidence="4" id="KW-0233">DNA recombination</keyword>
<dbReference type="PANTHER" id="PTHR30563">
    <property type="entry name" value="DNA RECOMBINATION PROTEIN RMUC"/>
    <property type="match status" value="1"/>
</dbReference>
<reference evidence="6 7" key="1">
    <citation type="submission" date="2016-03" db="EMBL/GenBank/DDBJ databases">
        <title>Genome sequence of Mycoplasma gallinarum strain Mgn_IPT.</title>
        <authorList>
            <person name="Yacoub E."/>
            <person name="Sirand-Pugnet P."/>
            <person name="Barre A."/>
            <person name="Maurier F."/>
            <person name="Blanchard A."/>
            <person name="Ben Abdelmoumen B.M."/>
        </authorList>
    </citation>
    <scope>NUCLEOTIDE SEQUENCE [LARGE SCALE GENOMIC DNA]</scope>
    <source>
        <strain evidence="6 7">Mgn_IPT</strain>
    </source>
</reference>
<evidence type="ECO:0000256" key="3">
    <source>
        <dbReference type="ARBA" id="ARBA00023054"/>
    </source>
</evidence>
<comment type="caution">
    <text evidence="6">The sequence shown here is derived from an EMBL/GenBank/DDBJ whole genome shotgun (WGS) entry which is preliminary data.</text>
</comment>